<dbReference type="AlphaFoldDB" id="A0A8A1M6R6"/>
<evidence type="ECO:0000313" key="12">
    <source>
        <dbReference type="EMBL" id="QSS59887.1"/>
    </source>
</evidence>
<evidence type="ECO:0000259" key="11">
    <source>
        <dbReference type="Pfam" id="PF09811"/>
    </source>
</evidence>
<organism evidence="12 13">
    <name type="scientific">Ajellomyces capsulatus</name>
    <name type="common">Darling's disease fungus</name>
    <name type="synonym">Histoplasma capsulatum</name>
    <dbReference type="NCBI Taxonomy" id="5037"/>
    <lineage>
        <taxon>Eukaryota</taxon>
        <taxon>Fungi</taxon>
        <taxon>Dikarya</taxon>
        <taxon>Ascomycota</taxon>
        <taxon>Pezizomycotina</taxon>
        <taxon>Eurotiomycetes</taxon>
        <taxon>Eurotiomycetidae</taxon>
        <taxon>Onygenales</taxon>
        <taxon>Ajellomycetaceae</taxon>
        <taxon>Histoplasma</taxon>
    </lineage>
</organism>
<feature type="region of interest" description="Disordered" evidence="10">
    <location>
        <begin position="1"/>
        <end position="78"/>
    </location>
</feature>
<name>A0A8A1M6R6_AJECA</name>
<feature type="compositionally biased region" description="Polar residues" evidence="10">
    <location>
        <begin position="1"/>
        <end position="12"/>
    </location>
</feature>
<evidence type="ECO:0000313" key="13">
    <source>
        <dbReference type="Proteomes" id="UP000663671"/>
    </source>
</evidence>
<feature type="compositionally biased region" description="Pro residues" evidence="10">
    <location>
        <begin position="39"/>
        <end position="49"/>
    </location>
</feature>
<dbReference type="InterPro" id="IPR038881">
    <property type="entry name" value="Yae1-like"/>
</dbReference>
<feature type="compositionally biased region" description="Pro residues" evidence="10">
    <location>
        <begin position="16"/>
        <end position="30"/>
    </location>
</feature>
<dbReference type="InterPro" id="IPR019191">
    <property type="entry name" value="Essential_protein_Yae1_N"/>
</dbReference>
<evidence type="ECO:0000256" key="3">
    <source>
        <dbReference type="ARBA" id="ARBA00004496"/>
    </source>
</evidence>
<dbReference type="GO" id="GO:0005634">
    <property type="term" value="C:nucleus"/>
    <property type="evidence" value="ECO:0007669"/>
    <property type="project" value="UniProtKB-SubCell"/>
</dbReference>
<comment type="subcellular location">
    <subcellularLocation>
        <location evidence="3">Cytoplasm</location>
    </subcellularLocation>
    <subcellularLocation>
        <location evidence="2">Nucleus</location>
    </subcellularLocation>
</comment>
<dbReference type="OrthoDB" id="20086at2759"/>
<feature type="region of interest" description="Disordered" evidence="10">
    <location>
        <begin position="144"/>
        <end position="168"/>
    </location>
</feature>
<evidence type="ECO:0000256" key="9">
    <source>
        <dbReference type="ARBA" id="ARBA00023242"/>
    </source>
</evidence>
<dbReference type="GO" id="GO:0005737">
    <property type="term" value="C:cytoplasm"/>
    <property type="evidence" value="ECO:0007669"/>
    <property type="project" value="UniProtKB-SubCell"/>
</dbReference>
<protein>
    <recommendedName>
        <fullName evidence="7">Protein YAE1</fullName>
    </recommendedName>
    <alternativeName>
        <fullName evidence="6">Protein yae1</fullName>
    </alternativeName>
</protein>
<comment type="similarity">
    <text evidence="4">Belongs to the YAE1 family.</text>
</comment>
<comment type="subunit">
    <text evidence="5">May form a complex with LTO1.</text>
</comment>
<sequence length="249" mass="26179">MGTSAESHSPSEQSRPPSPLDPDSSTPPPQSSTTTSAPSSPPHLPPQQPSPSVWDDIFSASPLLQNSPDNSVVQPYRLDGEPSDLPFLRRQHVTAGYRDGISVAKGEHVQRGFDAGFPVGAELGLRIGAVLGVLEGLVKATATATSATRRAGRGGNRGDDEDIQGNGSLRGPWGDIAALFEKAKKELTVQNVFSAAVPDVGGEAGQTGNEGEREWVDPCVRLAKAGDEAIARQYESQIGPEPTEITKPK</sequence>
<feature type="domain" description="Essential protein Yae1 N-terminal" evidence="11">
    <location>
        <begin position="96"/>
        <end position="134"/>
    </location>
</feature>
<dbReference type="Pfam" id="PF09811">
    <property type="entry name" value="Yae1_N"/>
    <property type="match status" value="1"/>
</dbReference>
<evidence type="ECO:0000256" key="6">
    <source>
        <dbReference type="ARBA" id="ARBA00017286"/>
    </source>
</evidence>
<feature type="compositionally biased region" description="Polar residues" evidence="10">
    <location>
        <begin position="62"/>
        <end position="73"/>
    </location>
</feature>
<dbReference type="PANTHER" id="PTHR18829:SF0">
    <property type="entry name" value="PROTEIN YAE1 HOMOLOG"/>
    <property type="match status" value="1"/>
</dbReference>
<evidence type="ECO:0000256" key="8">
    <source>
        <dbReference type="ARBA" id="ARBA00022490"/>
    </source>
</evidence>
<gene>
    <name evidence="12" type="ORF">I7I51_04683</name>
</gene>
<evidence type="ECO:0000256" key="10">
    <source>
        <dbReference type="SAM" id="MobiDB-lite"/>
    </source>
</evidence>
<dbReference type="Proteomes" id="UP000663671">
    <property type="component" value="Chromosome 4"/>
</dbReference>
<dbReference type="PANTHER" id="PTHR18829">
    <property type="entry name" value="PROTEIN YAE1 HOMOLOG"/>
    <property type="match status" value="1"/>
</dbReference>
<accession>A0A8A1M6R6</accession>
<evidence type="ECO:0000256" key="4">
    <source>
        <dbReference type="ARBA" id="ARBA00007096"/>
    </source>
</evidence>
<evidence type="ECO:0000256" key="7">
    <source>
        <dbReference type="ARBA" id="ARBA00018400"/>
    </source>
</evidence>
<reference evidence="12" key="1">
    <citation type="submission" date="2021-01" db="EMBL/GenBank/DDBJ databases">
        <title>Chromosome-level genome assembly of a human fungal pathogen reveals clustering of transcriptionally co-regulated genes.</title>
        <authorList>
            <person name="Voorhies M."/>
            <person name="Cohen S."/>
            <person name="Shea T.P."/>
            <person name="Petrus S."/>
            <person name="Munoz J.F."/>
            <person name="Poplawski S."/>
            <person name="Goldman W.E."/>
            <person name="Michael T."/>
            <person name="Cuomo C.A."/>
            <person name="Sil A."/>
            <person name="Beyhan S."/>
        </authorList>
    </citation>
    <scope>NUCLEOTIDE SEQUENCE</scope>
    <source>
        <strain evidence="12">WU24</strain>
    </source>
</reference>
<dbReference type="EMBL" id="CP069110">
    <property type="protein sequence ID" value="QSS59887.1"/>
    <property type="molecule type" value="Genomic_DNA"/>
</dbReference>
<dbReference type="VEuPathDB" id="FungiDB:I7I51_04683"/>
<proteinExistence type="inferred from homology"/>
<comment type="function">
    <text evidence="1">The complex LTO1:YAE1 may function as a target specific adapter that probably recruits apo-RPLI1 to the cytosolic iron-sulfur protein assembly (CIA) complex machinery. May be required for biogenesis of the large ribosomal subunit and initiation of translation.</text>
</comment>
<keyword evidence="8" id="KW-0963">Cytoplasm</keyword>
<keyword evidence="9" id="KW-0539">Nucleus</keyword>
<evidence type="ECO:0000256" key="2">
    <source>
        <dbReference type="ARBA" id="ARBA00004123"/>
    </source>
</evidence>
<evidence type="ECO:0000256" key="1">
    <source>
        <dbReference type="ARBA" id="ARBA00003836"/>
    </source>
</evidence>
<evidence type="ECO:0000256" key="5">
    <source>
        <dbReference type="ARBA" id="ARBA00011427"/>
    </source>
</evidence>